<organism evidence="1 2">
    <name type="scientific">Dactylosporangium siamense</name>
    <dbReference type="NCBI Taxonomy" id="685454"/>
    <lineage>
        <taxon>Bacteria</taxon>
        <taxon>Bacillati</taxon>
        <taxon>Actinomycetota</taxon>
        <taxon>Actinomycetes</taxon>
        <taxon>Micromonosporales</taxon>
        <taxon>Micromonosporaceae</taxon>
        <taxon>Dactylosporangium</taxon>
    </lineage>
</organism>
<comment type="caution">
    <text evidence="1">The sequence shown here is derived from an EMBL/GenBank/DDBJ whole genome shotgun (WGS) entry which is preliminary data.</text>
</comment>
<evidence type="ECO:0000313" key="2">
    <source>
        <dbReference type="Proteomes" id="UP000660611"/>
    </source>
</evidence>
<reference evidence="1" key="1">
    <citation type="submission" date="2021-01" db="EMBL/GenBank/DDBJ databases">
        <title>Whole genome shotgun sequence of Dactylosporangium siamense NBRC 106093.</title>
        <authorList>
            <person name="Komaki H."/>
            <person name="Tamura T."/>
        </authorList>
    </citation>
    <scope>NUCLEOTIDE SEQUENCE</scope>
    <source>
        <strain evidence="1">NBRC 106093</strain>
    </source>
</reference>
<gene>
    <name evidence="1" type="ORF">Dsi01nite_087490</name>
</gene>
<name>A0A919PY10_9ACTN</name>
<evidence type="ECO:0000313" key="1">
    <source>
        <dbReference type="EMBL" id="GIG50708.1"/>
    </source>
</evidence>
<sequence>MGGTLLRPPVDADVIVWRMQRRAARSYWCSRIVAESPGRTRCRSALSRLKQSVEDEVHEAVGAFDSYVRHVADRDRLSYVAADNLPKCPGSSKTDIDQA</sequence>
<proteinExistence type="predicted"/>
<dbReference type="AlphaFoldDB" id="A0A919PY10"/>
<keyword evidence="2" id="KW-1185">Reference proteome</keyword>
<dbReference type="Proteomes" id="UP000660611">
    <property type="component" value="Unassembled WGS sequence"/>
</dbReference>
<dbReference type="EMBL" id="BONQ01000137">
    <property type="protein sequence ID" value="GIG50708.1"/>
    <property type="molecule type" value="Genomic_DNA"/>
</dbReference>
<protein>
    <submittedName>
        <fullName evidence="1">Uncharacterized protein</fullName>
    </submittedName>
</protein>
<accession>A0A919PY10</accession>